<evidence type="ECO:0000313" key="12">
    <source>
        <dbReference type="EMBL" id="KKK68890.1"/>
    </source>
</evidence>
<dbReference type="GO" id="GO:0006886">
    <property type="term" value="P:intracellular protein transport"/>
    <property type="evidence" value="ECO:0007669"/>
    <property type="project" value="InterPro"/>
</dbReference>
<dbReference type="AlphaFoldDB" id="A0A0F8Y5I8"/>
<evidence type="ECO:0000256" key="5">
    <source>
        <dbReference type="ARBA" id="ARBA00022692"/>
    </source>
</evidence>
<comment type="subcellular location">
    <subcellularLocation>
        <location evidence="1">Cell membrane</location>
        <topology evidence="1">Multi-pass membrane protein</topology>
    </subcellularLocation>
</comment>
<keyword evidence="9 10" id="KW-0472">Membrane</keyword>
<evidence type="ECO:0000256" key="10">
    <source>
        <dbReference type="SAM" id="Phobius"/>
    </source>
</evidence>
<keyword evidence="5 10" id="KW-0812">Transmembrane</keyword>
<feature type="transmembrane region" description="Helical" evidence="10">
    <location>
        <begin position="163"/>
        <end position="181"/>
    </location>
</feature>
<feature type="transmembrane region" description="Helical" evidence="10">
    <location>
        <begin position="187"/>
        <end position="213"/>
    </location>
</feature>
<keyword evidence="7 10" id="KW-1133">Transmembrane helix</keyword>
<evidence type="ECO:0000256" key="4">
    <source>
        <dbReference type="ARBA" id="ARBA00022475"/>
    </source>
</evidence>
<dbReference type="InterPro" id="IPR048634">
    <property type="entry name" value="SecD_SecF_C"/>
</dbReference>
<dbReference type="PRINTS" id="PR01755">
    <property type="entry name" value="SECFTRNLCASE"/>
</dbReference>
<feature type="non-terminal residue" evidence="12">
    <location>
        <position position="1"/>
    </location>
</feature>
<protein>
    <recommendedName>
        <fullName evidence="2">Protein translocase subunit SecF</fullName>
    </recommendedName>
</protein>
<evidence type="ECO:0000256" key="2">
    <source>
        <dbReference type="ARBA" id="ARBA00015792"/>
    </source>
</evidence>
<dbReference type="InterPro" id="IPR005665">
    <property type="entry name" value="SecF_bac"/>
</dbReference>
<dbReference type="InterPro" id="IPR022645">
    <property type="entry name" value="SecD/SecF_bac"/>
</dbReference>
<dbReference type="GO" id="GO:0005886">
    <property type="term" value="C:plasma membrane"/>
    <property type="evidence" value="ECO:0007669"/>
    <property type="project" value="UniProtKB-SubCell"/>
</dbReference>
<dbReference type="Pfam" id="PF02355">
    <property type="entry name" value="SecD_SecF_C"/>
    <property type="match status" value="1"/>
</dbReference>
<feature type="domain" description="Protein export membrane protein SecD/SecF C-terminal" evidence="11">
    <location>
        <begin position="88"/>
        <end position="215"/>
    </location>
</feature>
<feature type="transmembrane region" description="Helical" evidence="10">
    <location>
        <begin position="112"/>
        <end position="134"/>
    </location>
</feature>
<evidence type="ECO:0000256" key="3">
    <source>
        <dbReference type="ARBA" id="ARBA00022448"/>
    </source>
</evidence>
<keyword evidence="3" id="KW-0813">Transport</keyword>
<name>A0A0F8Y5I8_9ZZZZ</name>
<dbReference type="GO" id="GO:0015450">
    <property type="term" value="F:protein-transporting ATPase activity"/>
    <property type="evidence" value="ECO:0007669"/>
    <property type="project" value="InterPro"/>
</dbReference>
<sequence>ATGKIELVDISFDAEDICFDLNGLAYLRNDKEVVRYDPRSWREVPWDYGEQRQAVGFSASRDGRRAPAAGALPVPGHRSFSFWHLGGIAISAYLAEVPGVQTLLLIDPFKIGLPALAAFLTIIGYSLNDTIVVFDRIREVRGKAPRLTEEMVNTSINQTLSRTLLTSITTLLVVGILYAFGGQGIHGFAFALVIGVLVGTYSSIFVASPALLWMSRPAETK</sequence>
<gene>
    <name evidence="12" type="ORF">LCGC14_2939530</name>
</gene>
<accession>A0A0F8Y5I8</accession>
<dbReference type="InterPro" id="IPR022813">
    <property type="entry name" value="SecD/SecF_arch_bac"/>
</dbReference>
<reference evidence="12" key="1">
    <citation type="journal article" date="2015" name="Nature">
        <title>Complex archaea that bridge the gap between prokaryotes and eukaryotes.</title>
        <authorList>
            <person name="Spang A."/>
            <person name="Saw J.H."/>
            <person name="Jorgensen S.L."/>
            <person name="Zaremba-Niedzwiedzka K."/>
            <person name="Martijn J."/>
            <person name="Lind A.E."/>
            <person name="van Eijk R."/>
            <person name="Schleper C."/>
            <person name="Guy L."/>
            <person name="Ettema T.J."/>
        </authorList>
    </citation>
    <scope>NUCLEOTIDE SEQUENCE</scope>
</reference>
<evidence type="ECO:0000256" key="6">
    <source>
        <dbReference type="ARBA" id="ARBA00022927"/>
    </source>
</evidence>
<dbReference type="EMBL" id="LAZR01058922">
    <property type="protein sequence ID" value="KKK68890.1"/>
    <property type="molecule type" value="Genomic_DNA"/>
</dbReference>
<proteinExistence type="predicted"/>
<keyword evidence="6" id="KW-0653">Protein transport</keyword>
<dbReference type="SUPFAM" id="SSF82866">
    <property type="entry name" value="Multidrug efflux transporter AcrB transmembrane domain"/>
    <property type="match status" value="1"/>
</dbReference>
<keyword evidence="4" id="KW-1003">Cell membrane</keyword>
<dbReference type="PANTHER" id="PTHR30081:SF8">
    <property type="entry name" value="PROTEIN TRANSLOCASE SUBUNIT SECF"/>
    <property type="match status" value="1"/>
</dbReference>
<evidence type="ECO:0000256" key="1">
    <source>
        <dbReference type="ARBA" id="ARBA00004651"/>
    </source>
</evidence>
<keyword evidence="8" id="KW-0811">Translocation</keyword>
<comment type="caution">
    <text evidence="12">The sequence shown here is derived from an EMBL/GenBank/DDBJ whole genome shotgun (WGS) entry which is preliminary data.</text>
</comment>
<evidence type="ECO:0000256" key="9">
    <source>
        <dbReference type="ARBA" id="ARBA00023136"/>
    </source>
</evidence>
<dbReference type="PANTHER" id="PTHR30081">
    <property type="entry name" value="PROTEIN-EXPORT MEMBRANE PROTEIN SEC"/>
    <property type="match status" value="1"/>
</dbReference>
<dbReference type="NCBIfam" id="TIGR00966">
    <property type="entry name" value="transloc_SecF"/>
    <property type="match status" value="1"/>
</dbReference>
<evidence type="ECO:0000259" key="11">
    <source>
        <dbReference type="Pfam" id="PF02355"/>
    </source>
</evidence>
<evidence type="ECO:0000256" key="8">
    <source>
        <dbReference type="ARBA" id="ARBA00023010"/>
    </source>
</evidence>
<evidence type="ECO:0000256" key="7">
    <source>
        <dbReference type="ARBA" id="ARBA00022989"/>
    </source>
</evidence>
<dbReference type="Gene3D" id="1.20.1640.10">
    <property type="entry name" value="Multidrug efflux transporter AcrB transmembrane domain"/>
    <property type="match status" value="1"/>
</dbReference>
<organism evidence="12">
    <name type="scientific">marine sediment metagenome</name>
    <dbReference type="NCBI Taxonomy" id="412755"/>
    <lineage>
        <taxon>unclassified sequences</taxon>
        <taxon>metagenomes</taxon>
        <taxon>ecological metagenomes</taxon>
    </lineage>
</organism>